<dbReference type="PANTHER" id="PTHR34182:SF1">
    <property type="entry name" value="PROTEIN-EXPORT MEMBRANE PROTEIN SECG"/>
    <property type="match status" value="1"/>
</dbReference>
<dbReference type="EMBL" id="QGLP01000004">
    <property type="protein sequence ID" value="PXZ05527.1"/>
    <property type="molecule type" value="Genomic_DNA"/>
</dbReference>
<dbReference type="RefSeq" id="WP_110422666.1">
    <property type="nucleotide sequence ID" value="NZ_QGLP01000004.1"/>
</dbReference>
<evidence type="ECO:0000313" key="13">
    <source>
        <dbReference type="EMBL" id="PXZ05527.1"/>
    </source>
</evidence>
<evidence type="ECO:0000256" key="10">
    <source>
        <dbReference type="ARBA" id="ARBA00023136"/>
    </source>
</evidence>
<comment type="subcellular location">
    <subcellularLocation>
        <location evidence="1 11">Cell membrane</location>
        <topology evidence="1 11">Multi-pass membrane protein</topology>
    </subcellularLocation>
</comment>
<keyword evidence="6 11" id="KW-0812">Transmembrane</keyword>
<feature type="compositionally biased region" description="Polar residues" evidence="12">
    <location>
        <begin position="116"/>
        <end position="128"/>
    </location>
</feature>
<feature type="transmembrane region" description="Helical" evidence="11">
    <location>
        <begin position="6"/>
        <end position="22"/>
    </location>
</feature>
<evidence type="ECO:0000256" key="5">
    <source>
        <dbReference type="ARBA" id="ARBA00022475"/>
    </source>
</evidence>
<evidence type="ECO:0000256" key="8">
    <source>
        <dbReference type="ARBA" id="ARBA00022989"/>
    </source>
</evidence>
<dbReference type="Proteomes" id="UP000247483">
    <property type="component" value="Unassembled WGS sequence"/>
</dbReference>
<evidence type="ECO:0000256" key="12">
    <source>
        <dbReference type="SAM" id="MobiDB-lite"/>
    </source>
</evidence>
<evidence type="ECO:0000256" key="3">
    <source>
        <dbReference type="ARBA" id="ARBA00017876"/>
    </source>
</evidence>
<dbReference type="GO" id="GO:0015450">
    <property type="term" value="F:protein-transporting ATPase activity"/>
    <property type="evidence" value="ECO:0007669"/>
    <property type="project" value="UniProtKB-UniRule"/>
</dbReference>
<evidence type="ECO:0000256" key="4">
    <source>
        <dbReference type="ARBA" id="ARBA00022448"/>
    </source>
</evidence>
<feature type="compositionally biased region" description="Polar residues" evidence="12">
    <location>
        <begin position="91"/>
        <end position="109"/>
    </location>
</feature>
<proteinExistence type="inferred from homology"/>
<organism evidence="13 14">
    <name type="scientific">Gilliamella apicola</name>
    <dbReference type="NCBI Taxonomy" id="1196095"/>
    <lineage>
        <taxon>Bacteria</taxon>
        <taxon>Pseudomonadati</taxon>
        <taxon>Pseudomonadota</taxon>
        <taxon>Gammaproteobacteria</taxon>
        <taxon>Orbales</taxon>
        <taxon>Orbaceae</taxon>
        <taxon>Gilliamella</taxon>
    </lineage>
</organism>
<evidence type="ECO:0000313" key="14">
    <source>
        <dbReference type="Proteomes" id="UP000247483"/>
    </source>
</evidence>
<dbReference type="GO" id="GO:0009306">
    <property type="term" value="P:protein secretion"/>
    <property type="evidence" value="ECO:0007669"/>
    <property type="project" value="UniProtKB-UniRule"/>
</dbReference>
<accession>A0A2V4EAY0</accession>
<keyword evidence="7 11" id="KW-0653">Protein transport</keyword>
<evidence type="ECO:0000256" key="11">
    <source>
        <dbReference type="RuleBase" id="RU365087"/>
    </source>
</evidence>
<dbReference type="PRINTS" id="PR01651">
    <property type="entry name" value="SECGEXPORT"/>
</dbReference>
<protein>
    <recommendedName>
        <fullName evidence="3 11">Protein-export membrane protein SecG</fullName>
    </recommendedName>
</protein>
<feature type="region of interest" description="Disordered" evidence="12">
    <location>
        <begin position="78"/>
        <end position="128"/>
    </location>
</feature>
<dbReference type="AlphaFoldDB" id="A0A2V4EAY0"/>
<keyword evidence="5 11" id="KW-1003">Cell membrane</keyword>
<evidence type="ECO:0000256" key="1">
    <source>
        <dbReference type="ARBA" id="ARBA00004651"/>
    </source>
</evidence>
<comment type="caution">
    <text evidence="13">The sequence shown here is derived from an EMBL/GenBank/DDBJ whole genome shotgun (WGS) entry which is preliminary data.</text>
</comment>
<evidence type="ECO:0000256" key="2">
    <source>
        <dbReference type="ARBA" id="ARBA00008445"/>
    </source>
</evidence>
<keyword evidence="4 11" id="KW-0813">Transport</keyword>
<keyword evidence="9 11" id="KW-0811">Translocation</keyword>
<dbReference type="InterPro" id="IPR004692">
    <property type="entry name" value="SecG"/>
</dbReference>
<sequence>MYELLIIGYLIIAIAIVVLVLIQRGKGADMGSSFGAGASATLFGSSGSGNFLTRTTTILGVLFFVLSIILSNIGSSKTISSSDEFKDIGDGTTTQQNTENSEGNKQVIPTTDPVIQPQSINPTSDIPE</sequence>
<dbReference type="GO" id="GO:0005886">
    <property type="term" value="C:plasma membrane"/>
    <property type="evidence" value="ECO:0007669"/>
    <property type="project" value="UniProtKB-SubCell"/>
</dbReference>
<comment type="similarity">
    <text evidence="2 11">Belongs to the SecG family.</text>
</comment>
<gene>
    <name evidence="13" type="ORF">DKK79_02255</name>
</gene>
<dbReference type="NCBIfam" id="TIGR00810">
    <property type="entry name" value="secG"/>
    <property type="match status" value="1"/>
</dbReference>
<dbReference type="GO" id="GO:0065002">
    <property type="term" value="P:intracellular protein transmembrane transport"/>
    <property type="evidence" value="ECO:0007669"/>
    <property type="project" value="TreeGrafter"/>
</dbReference>
<keyword evidence="10 11" id="KW-0472">Membrane</keyword>
<dbReference type="Pfam" id="PF03840">
    <property type="entry name" value="SecG"/>
    <property type="match status" value="1"/>
</dbReference>
<keyword evidence="8 11" id="KW-1133">Transmembrane helix</keyword>
<feature type="transmembrane region" description="Helical" evidence="11">
    <location>
        <begin position="58"/>
        <end position="75"/>
    </location>
</feature>
<dbReference type="PANTHER" id="PTHR34182">
    <property type="entry name" value="PROTEIN-EXPORT MEMBRANE PROTEIN SECG"/>
    <property type="match status" value="1"/>
</dbReference>
<evidence type="ECO:0000256" key="6">
    <source>
        <dbReference type="ARBA" id="ARBA00022692"/>
    </source>
</evidence>
<reference evidence="13 14" key="1">
    <citation type="submission" date="2018-05" db="EMBL/GenBank/DDBJ databases">
        <title>Reference genomes for bee gut microbiota database.</title>
        <authorList>
            <person name="Ellegaard K.M."/>
        </authorList>
    </citation>
    <scope>NUCLEOTIDE SEQUENCE [LARGE SCALE GENOMIC DNA]</scope>
    <source>
        <strain evidence="13 14">ESL0177</strain>
    </source>
</reference>
<evidence type="ECO:0000256" key="7">
    <source>
        <dbReference type="ARBA" id="ARBA00022927"/>
    </source>
</evidence>
<evidence type="ECO:0000256" key="9">
    <source>
        <dbReference type="ARBA" id="ARBA00023010"/>
    </source>
</evidence>
<name>A0A2V4EAY0_9GAMM</name>
<dbReference type="GO" id="GO:0043952">
    <property type="term" value="P:protein transport by the Sec complex"/>
    <property type="evidence" value="ECO:0007669"/>
    <property type="project" value="TreeGrafter"/>
</dbReference>
<comment type="function">
    <text evidence="11">Involved in protein export. Participates in an early event of protein translocation.</text>
</comment>